<keyword evidence="1" id="KW-1133">Transmembrane helix</keyword>
<keyword evidence="1" id="KW-0472">Membrane</keyword>
<keyword evidence="1" id="KW-0812">Transmembrane</keyword>
<dbReference type="AlphaFoldDB" id="A0A816K9I1"/>
<evidence type="ECO:0000313" key="2">
    <source>
        <dbReference type="EMBL" id="CAF1908706.1"/>
    </source>
</evidence>
<evidence type="ECO:0000256" key="1">
    <source>
        <dbReference type="SAM" id="Phobius"/>
    </source>
</evidence>
<comment type="caution">
    <text evidence="2">The sequence shown here is derived from an EMBL/GenBank/DDBJ whole genome shotgun (WGS) entry which is preliminary data.</text>
</comment>
<name>A0A816K9I1_9BILA</name>
<reference evidence="2" key="1">
    <citation type="submission" date="2021-02" db="EMBL/GenBank/DDBJ databases">
        <authorList>
            <person name="Nowell W R."/>
        </authorList>
    </citation>
    <scope>NUCLEOTIDE SEQUENCE</scope>
</reference>
<protein>
    <submittedName>
        <fullName evidence="2">Uncharacterized protein</fullName>
    </submittedName>
</protein>
<sequence>MVDLNKQYQCSSKAISYNTTIFSKRRQTYLIVDIEPVIDNSQPLDDRSISSLFKDYYTYARPSDDSSINNIIFGIGLVVVILLLLVIVIKLIYKCYKIYRDDDDDDNDDDEKEKVNKSPLLPSTAVRRNSSLRNPTAPTIRSSLNLETQIEIRQKHLSQTLKVRQSQSGIGMNQYYFKRDEYANIIDGSISWDGTPFVKQEVLNTIDTLKNATVIVRPSYDCTCKSIEATIVDPNTMLLRNLATNGYFYADSRSIEYSSVKPDDGGTTVRFEFKNSSTNFNGTLSYLMRGITWLPSYDLCIQDDNTCSFQAYANIRNNQQQEYQINNTYFYSGDIQLANSYSLDLPYLSILRVAETSQAMANQSSIQADGEQEGFYFYSLKDNYTLHPKSSIRLPFITINVKCNFYYIATTSIGTGEYNGAFQRYYDITPDKFLPAGTLTIRDNQILIGQSSLPDVPVNYTKTITQGEDNDVQYVINGVVTASNKDPEEIAWHTYELLVKISNYKNKDVSGQLDFYGATQTNIEKTTCNSTNVNGNLIDLPFQVKKNANYQCRITVTLKMGINSRGK</sequence>
<dbReference type="PANTHER" id="PTHR38075:SF1">
    <property type="entry name" value="DUF4139 DOMAIN-CONTAINING PROTEIN"/>
    <property type="match status" value="1"/>
</dbReference>
<gene>
    <name evidence="2" type="ORF">MBJ925_LOCUS626</name>
</gene>
<dbReference type="EMBL" id="CAJNRE010000039">
    <property type="protein sequence ID" value="CAF1908706.1"/>
    <property type="molecule type" value="Genomic_DNA"/>
</dbReference>
<proteinExistence type="predicted"/>
<accession>A0A816K9I1</accession>
<organism evidence="2 3">
    <name type="scientific">Rotaria magnacalcarata</name>
    <dbReference type="NCBI Taxonomy" id="392030"/>
    <lineage>
        <taxon>Eukaryota</taxon>
        <taxon>Metazoa</taxon>
        <taxon>Spiralia</taxon>
        <taxon>Gnathifera</taxon>
        <taxon>Rotifera</taxon>
        <taxon>Eurotatoria</taxon>
        <taxon>Bdelloidea</taxon>
        <taxon>Philodinida</taxon>
        <taxon>Philodinidae</taxon>
        <taxon>Rotaria</taxon>
    </lineage>
</organism>
<evidence type="ECO:0000313" key="3">
    <source>
        <dbReference type="Proteomes" id="UP000663824"/>
    </source>
</evidence>
<dbReference type="PANTHER" id="PTHR38075">
    <property type="entry name" value="DUF4139 DOMAIN-CONTAINING PROTEIN"/>
    <property type="match status" value="1"/>
</dbReference>
<dbReference type="Proteomes" id="UP000663824">
    <property type="component" value="Unassembled WGS sequence"/>
</dbReference>
<feature type="transmembrane region" description="Helical" evidence="1">
    <location>
        <begin position="71"/>
        <end position="93"/>
    </location>
</feature>